<sequence>MDSQAKVSPDKRDTLQLFQKVSQSDQKSSYQINKENMDPQIQCQIQEVPKEKRRRFRMPQEIFSSKKKYDILKLTKQNSDKNYEFIVIDEEQLGIRKEFSEKIRDVYDQDDDVDTTDSVLQQLKEVCLNDLIDGVRQNQPDSVPNIINLWRVKRHYEILDRDENEDIKN</sequence>
<reference evidence="2" key="1">
    <citation type="submission" date="2021-01" db="EMBL/GenBank/DDBJ databases">
        <authorList>
            <consortium name="Genoscope - CEA"/>
            <person name="William W."/>
        </authorList>
    </citation>
    <scope>NUCLEOTIDE SEQUENCE</scope>
</reference>
<evidence type="ECO:0000256" key="1">
    <source>
        <dbReference type="SAM" id="MobiDB-lite"/>
    </source>
</evidence>
<evidence type="ECO:0000313" key="3">
    <source>
        <dbReference type="Proteomes" id="UP000683925"/>
    </source>
</evidence>
<comment type="caution">
    <text evidence="2">The sequence shown here is derived from an EMBL/GenBank/DDBJ whole genome shotgun (WGS) entry which is preliminary data.</text>
</comment>
<protein>
    <submittedName>
        <fullName evidence="2">Uncharacterized protein</fullName>
    </submittedName>
</protein>
<dbReference type="Proteomes" id="UP000683925">
    <property type="component" value="Unassembled WGS sequence"/>
</dbReference>
<keyword evidence="3" id="KW-1185">Reference proteome</keyword>
<dbReference type="AlphaFoldDB" id="A0A8S1STN4"/>
<gene>
    <name evidence="2" type="ORF">POCTA_138.1.T0150095</name>
</gene>
<dbReference type="OrthoDB" id="295822at2759"/>
<dbReference type="EMBL" id="CAJJDP010000015">
    <property type="protein sequence ID" value="CAD8143553.1"/>
    <property type="molecule type" value="Genomic_DNA"/>
</dbReference>
<evidence type="ECO:0000313" key="2">
    <source>
        <dbReference type="EMBL" id="CAD8143553.1"/>
    </source>
</evidence>
<organism evidence="2 3">
    <name type="scientific">Paramecium octaurelia</name>
    <dbReference type="NCBI Taxonomy" id="43137"/>
    <lineage>
        <taxon>Eukaryota</taxon>
        <taxon>Sar</taxon>
        <taxon>Alveolata</taxon>
        <taxon>Ciliophora</taxon>
        <taxon>Intramacronucleata</taxon>
        <taxon>Oligohymenophorea</taxon>
        <taxon>Peniculida</taxon>
        <taxon>Parameciidae</taxon>
        <taxon>Paramecium</taxon>
    </lineage>
</organism>
<feature type="region of interest" description="Disordered" evidence="1">
    <location>
        <begin position="1"/>
        <end position="39"/>
    </location>
</feature>
<dbReference type="OMA" id="DKRDTLQ"/>
<name>A0A8S1STN4_PAROT</name>
<feature type="compositionally biased region" description="Polar residues" evidence="1">
    <location>
        <begin position="16"/>
        <end position="39"/>
    </location>
</feature>
<proteinExistence type="predicted"/>
<accession>A0A8S1STN4</accession>